<dbReference type="InterPro" id="IPR036691">
    <property type="entry name" value="Endo/exonu/phosph_ase_sf"/>
</dbReference>
<evidence type="ECO:0008006" key="3">
    <source>
        <dbReference type="Google" id="ProtNLM"/>
    </source>
</evidence>
<dbReference type="AlphaFoldDB" id="A0A392RSY2"/>
<dbReference type="EMBL" id="LXQA010270660">
    <property type="protein sequence ID" value="MCI39703.1"/>
    <property type="molecule type" value="Genomic_DNA"/>
</dbReference>
<evidence type="ECO:0000313" key="2">
    <source>
        <dbReference type="Proteomes" id="UP000265520"/>
    </source>
</evidence>
<accession>A0A392RSY2</accession>
<dbReference type="Proteomes" id="UP000265520">
    <property type="component" value="Unassembled WGS sequence"/>
</dbReference>
<dbReference type="Gene3D" id="3.60.10.10">
    <property type="entry name" value="Endonuclease/exonuclease/phosphatase"/>
    <property type="match status" value="1"/>
</dbReference>
<organism evidence="1 2">
    <name type="scientific">Trifolium medium</name>
    <dbReference type="NCBI Taxonomy" id="97028"/>
    <lineage>
        <taxon>Eukaryota</taxon>
        <taxon>Viridiplantae</taxon>
        <taxon>Streptophyta</taxon>
        <taxon>Embryophyta</taxon>
        <taxon>Tracheophyta</taxon>
        <taxon>Spermatophyta</taxon>
        <taxon>Magnoliopsida</taxon>
        <taxon>eudicotyledons</taxon>
        <taxon>Gunneridae</taxon>
        <taxon>Pentapetalae</taxon>
        <taxon>rosids</taxon>
        <taxon>fabids</taxon>
        <taxon>Fabales</taxon>
        <taxon>Fabaceae</taxon>
        <taxon>Papilionoideae</taxon>
        <taxon>50 kb inversion clade</taxon>
        <taxon>NPAAA clade</taxon>
        <taxon>Hologalegina</taxon>
        <taxon>IRL clade</taxon>
        <taxon>Trifolieae</taxon>
        <taxon>Trifolium</taxon>
    </lineage>
</organism>
<evidence type="ECO:0000313" key="1">
    <source>
        <dbReference type="EMBL" id="MCI39703.1"/>
    </source>
</evidence>
<protein>
    <recommendedName>
        <fullName evidence="3">Endonuclease/exonuclease/phosphatase family protein</fullName>
    </recommendedName>
</protein>
<comment type="caution">
    <text evidence="1">The sequence shown here is derived from an EMBL/GenBank/DDBJ whole genome shotgun (WGS) entry which is preliminary data.</text>
</comment>
<sequence>MSNHRCFIVNVYSKGSLAEKRTTWRRLVHLKDYLGGENWCVVGDFNSVLSTIERRGITGDVSRRFNAEIRDFNNFVGEMGLLDLPLL</sequence>
<proteinExistence type="predicted"/>
<keyword evidence="2" id="KW-1185">Reference proteome</keyword>
<name>A0A392RSY2_9FABA</name>
<reference evidence="1 2" key="1">
    <citation type="journal article" date="2018" name="Front. Plant Sci.">
        <title>Red Clover (Trifolium pratense) and Zigzag Clover (T. medium) - A Picture of Genomic Similarities and Differences.</title>
        <authorList>
            <person name="Dluhosova J."/>
            <person name="Istvanek J."/>
            <person name="Nedelnik J."/>
            <person name="Repkova J."/>
        </authorList>
    </citation>
    <scope>NUCLEOTIDE SEQUENCE [LARGE SCALE GENOMIC DNA]</scope>
    <source>
        <strain evidence="2">cv. 10/8</strain>
        <tissue evidence="1">Leaf</tissue>
    </source>
</reference>
<feature type="non-terminal residue" evidence="1">
    <location>
        <position position="87"/>
    </location>
</feature>
<dbReference type="SUPFAM" id="SSF56219">
    <property type="entry name" value="DNase I-like"/>
    <property type="match status" value="1"/>
</dbReference>